<proteinExistence type="inferred from homology"/>
<evidence type="ECO:0000256" key="5">
    <source>
        <dbReference type="ARBA" id="ARBA00023316"/>
    </source>
</evidence>
<dbReference type="GO" id="GO:0071555">
    <property type="term" value="P:cell wall organization"/>
    <property type="evidence" value="ECO:0007669"/>
    <property type="project" value="UniProtKB-KW"/>
</dbReference>
<keyword evidence="4 6" id="KW-0134">Cell wall</keyword>
<comment type="function">
    <text evidence="1 6">Hydrolyzes acetyl esters in homogalacturonan regions of pectin. In type I primary cell wall, galacturonic acid residues of pectin can be acetylated at the O-2 and O-3 positions. Decreasing the degree of acetylation of pectin gels in vitro alters their physical properties.</text>
</comment>
<protein>
    <recommendedName>
        <fullName evidence="6">Pectin acetylesterase</fullName>
        <ecNumber evidence="6">3.1.1.-</ecNumber>
    </recommendedName>
</protein>
<dbReference type="Gramene" id="rna-AYBTSS11_LOCUS13234">
    <property type="protein sequence ID" value="CAJ1948524.1"/>
    <property type="gene ID" value="gene-AYBTSS11_LOCUS13234"/>
</dbReference>
<organism evidence="8 9">
    <name type="scientific">Sphenostylis stenocarpa</name>
    <dbReference type="NCBI Taxonomy" id="92480"/>
    <lineage>
        <taxon>Eukaryota</taxon>
        <taxon>Viridiplantae</taxon>
        <taxon>Streptophyta</taxon>
        <taxon>Embryophyta</taxon>
        <taxon>Tracheophyta</taxon>
        <taxon>Spermatophyta</taxon>
        <taxon>Magnoliopsida</taxon>
        <taxon>eudicotyledons</taxon>
        <taxon>Gunneridae</taxon>
        <taxon>Pentapetalae</taxon>
        <taxon>rosids</taxon>
        <taxon>fabids</taxon>
        <taxon>Fabales</taxon>
        <taxon>Fabaceae</taxon>
        <taxon>Papilionoideae</taxon>
        <taxon>50 kb inversion clade</taxon>
        <taxon>NPAAA clade</taxon>
        <taxon>indigoferoid/millettioid clade</taxon>
        <taxon>Phaseoleae</taxon>
        <taxon>Sphenostylis</taxon>
    </lineage>
</organism>
<dbReference type="AlphaFoldDB" id="A0AA86SFZ0"/>
<feature type="compositionally biased region" description="Polar residues" evidence="7">
    <location>
        <begin position="50"/>
        <end position="63"/>
    </location>
</feature>
<name>A0AA86SFZ0_9FABA</name>
<dbReference type="PANTHER" id="PTHR21562:SF102">
    <property type="entry name" value="PECTIN ACETYLESTERASE"/>
    <property type="match status" value="1"/>
</dbReference>
<feature type="region of interest" description="Disordered" evidence="7">
    <location>
        <begin position="30"/>
        <end position="77"/>
    </location>
</feature>
<dbReference type="PANTHER" id="PTHR21562">
    <property type="entry name" value="NOTUM-RELATED"/>
    <property type="match status" value="1"/>
</dbReference>
<evidence type="ECO:0000256" key="2">
    <source>
        <dbReference type="ARBA" id="ARBA00004191"/>
    </source>
</evidence>
<comment type="similarity">
    <text evidence="3 6">Belongs to the pectinacetylesterase family.</text>
</comment>
<evidence type="ECO:0000256" key="4">
    <source>
        <dbReference type="ARBA" id="ARBA00022512"/>
    </source>
</evidence>
<dbReference type="EC" id="3.1.1.-" evidence="6"/>
<feature type="region of interest" description="Disordered" evidence="7">
    <location>
        <begin position="127"/>
        <end position="153"/>
    </location>
</feature>
<keyword evidence="6" id="KW-0964">Secreted</keyword>
<keyword evidence="6" id="KW-0378">Hydrolase</keyword>
<feature type="compositionally biased region" description="Polar residues" evidence="7">
    <location>
        <begin position="30"/>
        <end position="41"/>
    </location>
</feature>
<evidence type="ECO:0000256" key="6">
    <source>
        <dbReference type="RuleBase" id="RU363114"/>
    </source>
</evidence>
<dbReference type="InterPro" id="IPR004963">
    <property type="entry name" value="PAE/NOTUM"/>
</dbReference>
<keyword evidence="9" id="KW-1185">Reference proteome</keyword>
<comment type="subcellular location">
    <subcellularLocation>
        <location evidence="2 6">Secreted</location>
        <location evidence="2 6">Cell wall</location>
    </subcellularLocation>
</comment>
<dbReference type="Proteomes" id="UP001189624">
    <property type="component" value="Chromosome 4"/>
</dbReference>
<sequence length="300" mass="33273">MPEPHSPCTFTSHFPFQPYRTTRTLPITSNHAQHHSSSLLNPSLEPAQPLFNSGCSSSTATHNTTKRPPRAPHNRWTTTTTIPISSLSNLSHHKSPPLLHLTVANRHHCTSPSHLHDRLHPQNSFSFPSAATSTAPLRTIPRQPHSERNLRPQSHLSVTHLPIHVATIRGCIQVEACGSSAVSFRLFDCALCFNLIMLVVSDEFSLNGGRFKEEFEKAVSVVGDTPSKGMFIDSCFTHCQTLSTETWFKADSPHLANTIIGKAAGDWFYDRSPFSHVDCNYPCNPTCQNSVSDLKDHPEI</sequence>
<dbReference type="Pfam" id="PF03283">
    <property type="entry name" value="PAE"/>
    <property type="match status" value="1"/>
</dbReference>
<keyword evidence="5 6" id="KW-0961">Cell wall biogenesis/degradation</keyword>
<dbReference type="EMBL" id="OY731401">
    <property type="protein sequence ID" value="CAJ1948524.1"/>
    <property type="molecule type" value="Genomic_DNA"/>
</dbReference>
<reference evidence="8" key="1">
    <citation type="submission" date="2023-10" db="EMBL/GenBank/DDBJ databases">
        <authorList>
            <person name="Domelevo Entfellner J.-B."/>
        </authorList>
    </citation>
    <scope>NUCLEOTIDE SEQUENCE</scope>
</reference>
<feature type="compositionally biased region" description="Basic residues" evidence="7">
    <location>
        <begin position="64"/>
        <end position="73"/>
    </location>
</feature>
<dbReference type="GO" id="GO:0009505">
    <property type="term" value="C:plant-type cell wall"/>
    <property type="evidence" value="ECO:0007669"/>
    <property type="project" value="TreeGrafter"/>
</dbReference>
<dbReference type="GO" id="GO:0052793">
    <property type="term" value="F:pectin acetylesterase activity"/>
    <property type="evidence" value="ECO:0007669"/>
    <property type="project" value="TreeGrafter"/>
</dbReference>
<evidence type="ECO:0000256" key="3">
    <source>
        <dbReference type="ARBA" id="ARBA00005784"/>
    </source>
</evidence>
<evidence type="ECO:0000256" key="1">
    <source>
        <dbReference type="ARBA" id="ARBA00003534"/>
    </source>
</evidence>
<gene>
    <name evidence="8" type="ORF">AYBTSS11_LOCUS13234</name>
</gene>
<evidence type="ECO:0000313" key="8">
    <source>
        <dbReference type="EMBL" id="CAJ1948524.1"/>
    </source>
</evidence>
<accession>A0AA86SFZ0</accession>
<evidence type="ECO:0000256" key="7">
    <source>
        <dbReference type="SAM" id="MobiDB-lite"/>
    </source>
</evidence>
<feature type="compositionally biased region" description="Low complexity" evidence="7">
    <location>
        <begin position="127"/>
        <end position="136"/>
    </location>
</feature>
<evidence type="ECO:0000313" key="9">
    <source>
        <dbReference type="Proteomes" id="UP001189624"/>
    </source>
</evidence>